<evidence type="ECO:0000313" key="1">
    <source>
        <dbReference type="EMBL" id="KAF0911932.1"/>
    </source>
</evidence>
<protein>
    <submittedName>
        <fullName evidence="1">Uncharacterized protein</fullName>
    </submittedName>
</protein>
<comment type="caution">
    <text evidence="1">The sequence shown here is derived from an EMBL/GenBank/DDBJ whole genome shotgun (WGS) entry which is preliminary data.</text>
</comment>
<sequence>MSSKDAFSGLDLEQQYRLEVTVHNEDHTHTSSMRIKTTTTSQAWVADKATDILKILPNMGAKELQKKLQDDHKRYHGDTFGNMHPAARAYREAVFQKHMTPIINGAHEV</sequence>
<dbReference type="OrthoDB" id="691906at2759"/>
<dbReference type="Proteomes" id="UP000479710">
    <property type="component" value="Unassembled WGS sequence"/>
</dbReference>
<name>A0A6G1DIB0_9ORYZ</name>
<evidence type="ECO:0000313" key="2">
    <source>
        <dbReference type="Proteomes" id="UP000479710"/>
    </source>
</evidence>
<proteinExistence type="predicted"/>
<reference evidence="1 2" key="1">
    <citation type="submission" date="2019-11" db="EMBL/GenBank/DDBJ databases">
        <title>Whole genome sequence of Oryza granulata.</title>
        <authorList>
            <person name="Li W."/>
        </authorList>
    </citation>
    <scope>NUCLEOTIDE SEQUENCE [LARGE SCALE GENOMIC DNA]</scope>
    <source>
        <strain evidence="2">cv. Menghai</strain>
        <tissue evidence="1">Leaf</tissue>
    </source>
</reference>
<gene>
    <name evidence="1" type="ORF">E2562_012748</name>
</gene>
<dbReference type="EMBL" id="SPHZ02000006">
    <property type="protein sequence ID" value="KAF0911932.1"/>
    <property type="molecule type" value="Genomic_DNA"/>
</dbReference>
<keyword evidence="2" id="KW-1185">Reference proteome</keyword>
<organism evidence="1 2">
    <name type="scientific">Oryza meyeriana var. granulata</name>
    <dbReference type="NCBI Taxonomy" id="110450"/>
    <lineage>
        <taxon>Eukaryota</taxon>
        <taxon>Viridiplantae</taxon>
        <taxon>Streptophyta</taxon>
        <taxon>Embryophyta</taxon>
        <taxon>Tracheophyta</taxon>
        <taxon>Spermatophyta</taxon>
        <taxon>Magnoliopsida</taxon>
        <taxon>Liliopsida</taxon>
        <taxon>Poales</taxon>
        <taxon>Poaceae</taxon>
        <taxon>BOP clade</taxon>
        <taxon>Oryzoideae</taxon>
        <taxon>Oryzeae</taxon>
        <taxon>Oryzinae</taxon>
        <taxon>Oryza</taxon>
        <taxon>Oryza meyeriana</taxon>
    </lineage>
</organism>
<accession>A0A6G1DIB0</accession>
<dbReference type="AlphaFoldDB" id="A0A6G1DIB0"/>